<sequence length="66" mass="6573">MSGLPPAARFAWLLVVLLFSVVVALAAFILKTRTGTRAADAALVAGSAFAGSVILSLGLIAAAFGV</sequence>
<accession>A0AAU2VSJ4</accession>
<protein>
    <submittedName>
        <fullName evidence="2">Uncharacterized protein</fullName>
    </submittedName>
</protein>
<feature type="transmembrane region" description="Helical" evidence="1">
    <location>
        <begin position="12"/>
        <end position="30"/>
    </location>
</feature>
<name>A0AAU2VSJ4_9ACTN</name>
<keyword evidence="1" id="KW-1133">Transmembrane helix</keyword>
<evidence type="ECO:0000256" key="1">
    <source>
        <dbReference type="SAM" id="Phobius"/>
    </source>
</evidence>
<proteinExistence type="predicted"/>
<keyword evidence="1" id="KW-0472">Membrane</keyword>
<keyword evidence="1" id="KW-0812">Transmembrane</keyword>
<reference evidence="2" key="1">
    <citation type="submission" date="2022-10" db="EMBL/GenBank/DDBJ databases">
        <title>The complete genomes of actinobacterial strains from the NBC collection.</title>
        <authorList>
            <person name="Joergensen T.S."/>
            <person name="Alvarez Arevalo M."/>
            <person name="Sterndorff E.B."/>
            <person name="Faurdal D."/>
            <person name="Vuksanovic O."/>
            <person name="Mourched A.-S."/>
            <person name="Charusanti P."/>
            <person name="Shaw S."/>
            <person name="Blin K."/>
            <person name="Weber T."/>
        </authorList>
    </citation>
    <scope>NUCLEOTIDE SEQUENCE</scope>
    <source>
        <strain evidence="2">NBC_00008</strain>
    </source>
</reference>
<feature type="transmembrane region" description="Helical" evidence="1">
    <location>
        <begin position="42"/>
        <end position="64"/>
    </location>
</feature>
<gene>
    <name evidence="2" type="ORF">OG398_18035</name>
</gene>
<dbReference type="AlphaFoldDB" id="A0AAU2VSJ4"/>
<organism evidence="2">
    <name type="scientific">Streptomyces sp. NBC_00008</name>
    <dbReference type="NCBI Taxonomy" id="2903610"/>
    <lineage>
        <taxon>Bacteria</taxon>
        <taxon>Bacillati</taxon>
        <taxon>Actinomycetota</taxon>
        <taxon>Actinomycetes</taxon>
        <taxon>Kitasatosporales</taxon>
        <taxon>Streptomycetaceae</taxon>
        <taxon>Streptomyces</taxon>
    </lineage>
</organism>
<dbReference type="EMBL" id="CP108313">
    <property type="protein sequence ID" value="WTW70032.1"/>
    <property type="molecule type" value="Genomic_DNA"/>
</dbReference>
<evidence type="ECO:0000313" key="2">
    <source>
        <dbReference type="EMBL" id="WTW70032.1"/>
    </source>
</evidence>